<dbReference type="AlphaFoldDB" id="A0A7C9NHC5"/>
<accession>A0A7C9NHC5</accession>
<proteinExistence type="predicted"/>
<keyword evidence="2" id="KW-1185">Reference proteome</keyword>
<comment type="caution">
    <text evidence="1">The sequence shown here is derived from an EMBL/GenBank/DDBJ whole genome shotgun (WGS) entry which is preliminary data.</text>
</comment>
<protein>
    <submittedName>
        <fullName evidence="1">Uncharacterized protein</fullName>
    </submittedName>
</protein>
<reference evidence="1 2" key="1">
    <citation type="submission" date="2020-01" db="EMBL/GenBank/DDBJ databases">
        <title>Herbidospora sp. NEAU-GS84 nov., a novel actinomycete isolated from soil.</title>
        <authorList>
            <person name="Han L."/>
        </authorList>
    </citation>
    <scope>NUCLEOTIDE SEQUENCE [LARGE SCALE GENOMIC DNA]</scope>
    <source>
        <strain evidence="1 2">NEAU-GS84</strain>
    </source>
</reference>
<dbReference type="EMBL" id="WXEW01000003">
    <property type="protein sequence ID" value="NAS22532.1"/>
    <property type="molecule type" value="Genomic_DNA"/>
</dbReference>
<name>A0A7C9NHC5_9ACTN</name>
<evidence type="ECO:0000313" key="1">
    <source>
        <dbReference type="EMBL" id="NAS22532.1"/>
    </source>
</evidence>
<gene>
    <name evidence="1" type="ORF">GT755_12650</name>
</gene>
<organism evidence="1 2">
    <name type="scientific">Herbidospora solisilvae</name>
    <dbReference type="NCBI Taxonomy" id="2696284"/>
    <lineage>
        <taxon>Bacteria</taxon>
        <taxon>Bacillati</taxon>
        <taxon>Actinomycetota</taxon>
        <taxon>Actinomycetes</taxon>
        <taxon>Streptosporangiales</taxon>
        <taxon>Streptosporangiaceae</taxon>
        <taxon>Herbidospora</taxon>
    </lineage>
</organism>
<dbReference type="Proteomes" id="UP000479526">
    <property type="component" value="Unassembled WGS sequence"/>
</dbReference>
<evidence type="ECO:0000313" key="2">
    <source>
        <dbReference type="Proteomes" id="UP000479526"/>
    </source>
</evidence>
<sequence>MFQGNLKFIGYAPGNGSTLIRDPRTVPTWHSLGTVQNYPGNVTGVSLARMGRDVHVTVVTATGQIWQTACRVRPTPGTGMNPAWPGNCSPFVNHTPPNG</sequence>